<name>A0A419WT33_9BACT</name>
<sequence length="63" mass="7449">MFIFDLVLLRGKLNNQMYSVMKDLKLLHKKTDLIVSFYGTSNSFIAPHFPKSPNTFRFPVWVR</sequence>
<comment type="caution">
    <text evidence="1">The sequence shown here is derived from an EMBL/GenBank/DDBJ whole genome shotgun (WGS) entry which is preliminary data.</text>
</comment>
<gene>
    <name evidence="1" type="ORF">BXY64_3466</name>
</gene>
<proteinExistence type="predicted"/>
<evidence type="ECO:0000313" key="1">
    <source>
        <dbReference type="EMBL" id="RKD98607.1"/>
    </source>
</evidence>
<dbReference type="AlphaFoldDB" id="A0A419WT33"/>
<keyword evidence="2" id="KW-1185">Reference proteome</keyword>
<organism evidence="1 2">
    <name type="scientific">Marinifilum flexuosum</name>
    <dbReference type="NCBI Taxonomy" id="1117708"/>
    <lineage>
        <taxon>Bacteria</taxon>
        <taxon>Pseudomonadati</taxon>
        <taxon>Bacteroidota</taxon>
        <taxon>Bacteroidia</taxon>
        <taxon>Marinilabiliales</taxon>
        <taxon>Marinifilaceae</taxon>
    </lineage>
</organism>
<protein>
    <submittedName>
        <fullName evidence="1">Uncharacterized protein</fullName>
    </submittedName>
</protein>
<accession>A0A419WT33</accession>
<evidence type="ECO:0000313" key="2">
    <source>
        <dbReference type="Proteomes" id="UP000284531"/>
    </source>
</evidence>
<reference evidence="1 2" key="1">
    <citation type="submission" date="2018-09" db="EMBL/GenBank/DDBJ databases">
        <title>Genomic Encyclopedia of Archaeal and Bacterial Type Strains, Phase II (KMG-II): from individual species to whole genera.</title>
        <authorList>
            <person name="Goeker M."/>
        </authorList>
    </citation>
    <scope>NUCLEOTIDE SEQUENCE [LARGE SCALE GENOMIC DNA]</scope>
    <source>
        <strain evidence="1 2">DSM 21950</strain>
    </source>
</reference>
<dbReference type="Proteomes" id="UP000284531">
    <property type="component" value="Unassembled WGS sequence"/>
</dbReference>
<dbReference type="EMBL" id="RAPQ01000011">
    <property type="protein sequence ID" value="RKD98607.1"/>
    <property type="molecule type" value="Genomic_DNA"/>
</dbReference>